<proteinExistence type="predicted"/>
<dbReference type="GO" id="GO:0052689">
    <property type="term" value="F:carboxylic ester hydrolase activity"/>
    <property type="evidence" value="ECO:0007669"/>
    <property type="project" value="TreeGrafter"/>
</dbReference>
<evidence type="ECO:0000256" key="1">
    <source>
        <dbReference type="ARBA" id="ARBA00022801"/>
    </source>
</evidence>
<evidence type="ECO:0000313" key="4">
    <source>
        <dbReference type="EMBL" id="QSX78958.1"/>
    </source>
</evidence>
<keyword evidence="2" id="KW-0732">Signal</keyword>
<organism evidence="4 5">
    <name type="scientific">Agrilutibacter solisilvae</name>
    <dbReference type="NCBI Taxonomy" id="2763317"/>
    <lineage>
        <taxon>Bacteria</taxon>
        <taxon>Pseudomonadati</taxon>
        <taxon>Pseudomonadota</taxon>
        <taxon>Gammaproteobacteria</taxon>
        <taxon>Lysobacterales</taxon>
        <taxon>Lysobacteraceae</taxon>
        <taxon>Agrilutibacter</taxon>
    </lineage>
</organism>
<dbReference type="Gene3D" id="3.40.50.1820">
    <property type="entry name" value="alpha/beta hydrolase"/>
    <property type="match status" value="1"/>
</dbReference>
<dbReference type="InterPro" id="IPR053145">
    <property type="entry name" value="AB_hydrolase_Est10"/>
</dbReference>
<dbReference type="EMBL" id="CP071518">
    <property type="protein sequence ID" value="QSX78958.1"/>
    <property type="molecule type" value="Genomic_DNA"/>
</dbReference>
<dbReference type="PROSITE" id="PS00708">
    <property type="entry name" value="PRO_ENDOPEP_SER"/>
    <property type="match status" value="1"/>
</dbReference>
<gene>
    <name evidence="4" type="ORF">I8J32_003260</name>
</gene>
<dbReference type="PANTHER" id="PTHR43265">
    <property type="entry name" value="ESTERASE ESTD"/>
    <property type="match status" value="1"/>
</dbReference>
<dbReference type="InterPro" id="IPR000383">
    <property type="entry name" value="Xaa-Pro-like_dom"/>
</dbReference>
<sequence>MTRSRWTLLSSTVAALALAGAICAAPAFAVLPAVPAPPAPADFRGGLYQGLIDGAGELNPAQVQFTASADGGWQAQVRIAGRAEALPATVGFQGQRLTLALPGPAGPLACAGDVSAAAVVAPADLPGCRLELVAAQEGPLAQSLAGAWVDAQGGVYAIARSGDSPQPIWIDYRTGAWRGLVERDGALHFGPGTATPWPEQATLAPKDGALYLQASGGPKEGTRLQRLALREQALEWQAGDAVLKGTLILPAAASAGTGTRTTRWPAVILTHMSGSGDRDAYRQFAYFFAAQGVAALIYDRRGAGQSGGDEASAGMHRLADDAVAAAQALGAVPQIDPARIGTFGHSQGGWVAPIAAARSDAIAFVIAQAASGVSPAEQELFRVEHNARDAGLDEQEIAAAVDYERRLMDWVRTGEGRDQIHALARANRDARWARFVELREDLPERPAARSQSFWWFDPAPDLARVRVPVLVIHGDRDGFVPVERSREIQRTAFAQAQPTFVLLPRTAHGMWTGERDSAREAMRSPGSAPEYWAQLRAWLRAQHLAQ</sequence>
<feature type="signal peptide" evidence="2">
    <location>
        <begin position="1"/>
        <end position="29"/>
    </location>
</feature>
<evidence type="ECO:0000313" key="5">
    <source>
        <dbReference type="Proteomes" id="UP000639274"/>
    </source>
</evidence>
<feature type="chain" id="PRO_5037309570" evidence="2">
    <location>
        <begin position="30"/>
        <end position="546"/>
    </location>
</feature>
<dbReference type="InterPro" id="IPR002471">
    <property type="entry name" value="Pept_S9_AS"/>
</dbReference>
<dbReference type="InterPro" id="IPR029058">
    <property type="entry name" value="AB_hydrolase_fold"/>
</dbReference>
<dbReference type="RefSeq" id="WP_200615208.1">
    <property type="nucleotide sequence ID" value="NZ_CP071518.1"/>
</dbReference>
<dbReference type="KEGG" id="lsf:I8J32_003260"/>
<reference evidence="4 5" key="1">
    <citation type="submission" date="2021-03" db="EMBL/GenBank/DDBJ databases">
        <title>Lysobacter sp. nov. isolated from soil of gangwondo yeongwol, south Korea.</title>
        <authorList>
            <person name="Kim K.R."/>
            <person name="Kim K.H."/>
            <person name="Jeon C.O."/>
        </authorList>
    </citation>
    <scope>NUCLEOTIDE SEQUENCE [LARGE SCALE GENOMIC DNA]</scope>
    <source>
        <strain evidence="4 5">R19</strain>
    </source>
</reference>
<keyword evidence="5" id="KW-1185">Reference proteome</keyword>
<dbReference type="SUPFAM" id="SSF53474">
    <property type="entry name" value="alpha/beta-Hydrolases"/>
    <property type="match status" value="1"/>
</dbReference>
<dbReference type="PANTHER" id="PTHR43265:SF1">
    <property type="entry name" value="ESTERASE ESTD"/>
    <property type="match status" value="1"/>
</dbReference>
<dbReference type="GO" id="GO:0006508">
    <property type="term" value="P:proteolysis"/>
    <property type="evidence" value="ECO:0007669"/>
    <property type="project" value="InterPro"/>
</dbReference>
<dbReference type="PROSITE" id="PS51318">
    <property type="entry name" value="TAT"/>
    <property type="match status" value="1"/>
</dbReference>
<dbReference type="Pfam" id="PF02129">
    <property type="entry name" value="Peptidase_S15"/>
    <property type="match status" value="1"/>
</dbReference>
<evidence type="ECO:0000256" key="2">
    <source>
        <dbReference type="SAM" id="SignalP"/>
    </source>
</evidence>
<protein>
    <submittedName>
        <fullName evidence="4">Alpha/beta hydrolase</fullName>
    </submittedName>
</protein>
<evidence type="ECO:0000259" key="3">
    <source>
        <dbReference type="Pfam" id="PF02129"/>
    </source>
</evidence>
<dbReference type="GO" id="GO:0004252">
    <property type="term" value="F:serine-type endopeptidase activity"/>
    <property type="evidence" value="ECO:0007669"/>
    <property type="project" value="InterPro"/>
</dbReference>
<accession>A0A974Y0D7</accession>
<dbReference type="InterPro" id="IPR006311">
    <property type="entry name" value="TAT_signal"/>
</dbReference>
<keyword evidence="1 4" id="KW-0378">Hydrolase</keyword>
<dbReference type="Proteomes" id="UP000639274">
    <property type="component" value="Chromosome"/>
</dbReference>
<dbReference type="AlphaFoldDB" id="A0A974Y0D7"/>
<name>A0A974Y0D7_9GAMM</name>
<feature type="domain" description="Xaa-Pro dipeptidyl-peptidase-like" evidence="3">
    <location>
        <begin position="270"/>
        <end position="479"/>
    </location>
</feature>